<name>G6FUW4_9CYAN</name>
<dbReference type="Pfam" id="PF00903">
    <property type="entry name" value="Glyoxalase"/>
    <property type="match status" value="1"/>
</dbReference>
<evidence type="ECO:0000259" key="1">
    <source>
        <dbReference type="Pfam" id="PF00903"/>
    </source>
</evidence>
<proteinExistence type="predicted"/>
<dbReference type="EMBL" id="AGIZ01000007">
    <property type="protein sequence ID" value="EHC13044.1"/>
    <property type="molecule type" value="Genomic_DNA"/>
</dbReference>
<evidence type="ECO:0000313" key="3">
    <source>
        <dbReference type="Proteomes" id="UP000004344"/>
    </source>
</evidence>
<gene>
    <name evidence="2" type="ORF">FJSC11DRAFT_2661</name>
</gene>
<organism evidence="2 3">
    <name type="scientific">Fischerella thermalis JSC-11</name>
    <dbReference type="NCBI Taxonomy" id="741277"/>
    <lineage>
        <taxon>Bacteria</taxon>
        <taxon>Bacillati</taxon>
        <taxon>Cyanobacteriota</taxon>
        <taxon>Cyanophyceae</taxon>
        <taxon>Nostocales</taxon>
        <taxon>Hapalosiphonaceae</taxon>
        <taxon>Fischerella</taxon>
    </lineage>
</organism>
<sequence length="195" mass="22240">MARLYIGYWLVVSSWLLFMGYSQCPITNAQLPITNYQLPITNYQIMHHASIRTANIHKAIAFYEQLGFTVCERFTTGYTLACWMEGLGGRIELIQIPEPKPAPDAFTDEHYVGYYHLSFDLTEVTPDLPSYLKNLTESFALAAQEQPEYLQPLKILLEPTQQQIGDRVYEVAFIADTDGLPLELIRVLATLGDRE</sequence>
<feature type="domain" description="Glyoxalase/fosfomycin resistance/dioxygenase" evidence="1">
    <location>
        <begin position="46"/>
        <end position="115"/>
    </location>
</feature>
<keyword evidence="2" id="KW-0223">Dioxygenase</keyword>
<dbReference type="PATRIC" id="fig|741277.3.peg.2220"/>
<dbReference type="GO" id="GO:0051213">
    <property type="term" value="F:dioxygenase activity"/>
    <property type="evidence" value="ECO:0007669"/>
    <property type="project" value="UniProtKB-KW"/>
</dbReference>
<protein>
    <submittedName>
        <fullName evidence="2">Glyoxalase/bleomycin resistance protein/dioxygenase</fullName>
    </submittedName>
</protein>
<dbReference type="Proteomes" id="UP000004344">
    <property type="component" value="Unassembled WGS sequence"/>
</dbReference>
<dbReference type="InterPro" id="IPR004360">
    <property type="entry name" value="Glyas_Fos-R_dOase_dom"/>
</dbReference>
<dbReference type="InterPro" id="IPR029068">
    <property type="entry name" value="Glyas_Bleomycin-R_OHBP_Dase"/>
</dbReference>
<reference evidence="2 3" key="1">
    <citation type="submission" date="2011-09" db="EMBL/GenBank/DDBJ databases">
        <title>The draft genome of Fischerella sp. JSC-11.</title>
        <authorList>
            <consortium name="US DOE Joint Genome Institute (JGI-PGF)"/>
            <person name="Lucas S."/>
            <person name="Han J."/>
            <person name="Lapidus A."/>
            <person name="Cheng J.-F."/>
            <person name="Goodwin L."/>
            <person name="Pitluck S."/>
            <person name="Peters L."/>
            <person name="Land M.L."/>
            <person name="Hauser L."/>
            <person name="Sarkisova S."/>
            <person name="Bryant D.A."/>
            <person name="Brown I."/>
            <person name="Woyke T.J."/>
        </authorList>
    </citation>
    <scope>NUCLEOTIDE SEQUENCE [LARGE SCALE GENOMIC DNA]</scope>
    <source>
        <strain evidence="2 3">JSC-11</strain>
    </source>
</reference>
<dbReference type="SUPFAM" id="SSF54593">
    <property type="entry name" value="Glyoxalase/Bleomycin resistance protein/Dihydroxybiphenyl dioxygenase"/>
    <property type="match status" value="1"/>
</dbReference>
<keyword evidence="2" id="KW-0560">Oxidoreductase</keyword>
<evidence type="ECO:0000313" key="2">
    <source>
        <dbReference type="EMBL" id="EHC13044.1"/>
    </source>
</evidence>
<keyword evidence="3" id="KW-1185">Reference proteome</keyword>
<dbReference type="Gene3D" id="3.10.180.10">
    <property type="entry name" value="2,3-Dihydroxybiphenyl 1,2-Dioxygenase, domain 1"/>
    <property type="match status" value="1"/>
</dbReference>
<dbReference type="AlphaFoldDB" id="G6FUW4"/>
<accession>G6FUW4</accession>
<comment type="caution">
    <text evidence="2">The sequence shown here is derived from an EMBL/GenBank/DDBJ whole genome shotgun (WGS) entry which is preliminary data.</text>
</comment>